<dbReference type="Proteomes" id="UP000000560">
    <property type="component" value="Chromosome V"/>
</dbReference>
<dbReference type="STRING" id="227321.Q5AT99"/>
<keyword evidence="7" id="KW-0843">Virulence</keyword>
<dbReference type="RefSeq" id="XP_681750.1">
    <property type="nucleotide sequence ID" value="XM_676658.1"/>
</dbReference>
<dbReference type="OrthoDB" id="73875at2759"/>
<dbReference type="InterPro" id="IPR001579">
    <property type="entry name" value="Glyco_hydro_18_chit_AS"/>
</dbReference>
<dbReference type="CAZy" id="GH18">
    <property type="family name" value="Glycoside Hydrolase Family 18"/>
</dbReference>
<evidence type="ECO:0000256" key="12">
    <source>
        <dbReference type="RuleBase" id="RU000489"/>
    </source>
</evidence>
<dbReference type="EC" id="3.2.1.14" evidence="3"/>
<dbReference type="InterPro" id="IPR050314">
    <property type="entry name" value="Glycosyl_Hydrlase_18"/>
</dbReference>
<comment type="catalytic activity">
    <reaction evidence="1">
        <text>Random endo-hydrolysis of N-acetyl-beta-D-glucosaminide (1-&gt;4)-beta-linkages in chitin and chitodextrins.</text>
        <dbReference type="EC" id="3.2.1.14"/>
    </reaction>
</comment>
<dbReference type="InterPro" id="IPR036861">
    <property type="entry name" value="Endochitinase-like_sf"/>
</dbReference>
<evidence type="ECO:0000259" key="15">
    <source>
        <dbReference type="PROSITE" id="PS51910"/>
    </source>
</evidence>
<dbReference type="SUPFAM" id="SSF57016">
    <property type="entry name" value="Plant lectins/antimicrobial peptides"/>
    <property type="match status" value="1"/>
</dbReference>
<dbReference type="SMART" id="SM00270">
    <property type="entry name" value="ChtBD1"/>
    <property type="match status" value="1"/>
</dbReference>
<dbReference type="PANTHER" id="PTHR11177:SF402">
    <property type="entry name" value="CHITINASE"/>
    <property type="match status" value="1"/>
</dbReference>
<comment type="similarity">
    <text evidence="2">Belongs to the glycosyl hydrolase 18 family. Chitinase class V subfamily.</text>
</comment>
<keyword evidence="8" id="KW-0119">Carbohydrate metabolism</keyword>
<dbReference type="OMA" id="WMERESH"/>
<comment type="caution">
    <text evidence="11">Lacks conserved residue(s) required for the propagation of feature annotation.</text>
</comment>
<dbReference type="InterPro" id="IPR001223">
    <property type="entry name" value="Glyco_hydro18_cat"/>
</dbReference>
<dbReference type="CDD" id="cd00035">
    <property type="entry name" value="ChtBD1"/>
    <property type="match status" value="1"/>
</dbReference>
<dbReference type="EMBL" id="BN001305">
    <property type="protein sequence ID" value="CBF80637.1"/>
    <property type="molecule type" value="Genomic_DNA"/>
</dbReference>
<dbReference type="HOGENOM" id="CLU_001837_0_0_1"/>
<evidence type="ECO:0000313" key="17">
    <source>
        <dbReference type="Proteomes" id="UP000000560"/>
    </source>
</evidence>
<dbReference type="KEGG" id="ani:ANIA_08481"/>
<dbReference type="InterPro" id="IPR001002">
    <property type="entry name" value="Chitin-bd_1"/>
</dbReference>
<keyword evidence="13" id="KW-0732">Signal</keyword>
<evidence type="ECO:0000259" key="14">
    <source>
        <dbReference type="PROSITE" id="PS50941"/>
    </source>
</evidence>
<keyword evidence="9 12" id="KW-0326">Glycosidase</keyword>
<dbReference type="GO" id="GO:0006032">
    <property type="term" value="P:chitin catabolic process"/>
    <property type="evidence" value="ECO:0007669"/>
    <property type="project" value="UniProtKB-KW"/>
</dbReference>
<evidence type="ECO:0000256" key="5">
    <source>
        <dbReference type="ARBA" id="ARBA00022801"/>
    </source>
</evidence>
<evidence type="ECO:0000256" key="7">
    <source>
        <dbReference type="ARBA" id="ARBA00023026"/>
    </source>
</evidence>
<accession>Q5AT99</accession>
<keyword evidence="11" id="KW-1015">Disulfide bond</keyword>
<organism evidence="16 17">
    <name type="scientific">Emericella nidulans (strain FGSC A4 / ATCC 38163 / CBS 112.46 / NRRL 194 / M139)</name>
    <name type="common">Aspergillus nidulans</name>
    <dbReference type="NCBI Taxonomy" id="227321"/>
    <lineage>
        <taxon>Eukaryota</taxon>
        <taxon>Fungi</taxon>
        <taxon>Dikarya</taxon>
        <taxon>Ascomycota</taxon>
        <taxon>Pezizomycotina</taxon>
        <taxon>Eurotiomycetes</taxon>
        <taxon>Eurotiomycetidae</taxon>
        <taxon>Eurotiales</taxon>
        <taxon>Aspergillaceae</taxon>
        <taxon>Aspergillus</taxon>
        <taxon>Aspergillus subgen. Nidulantes</taxon>
    </lineage>
</organism>
<dbReference type="PANTHER" id="PTHR11177">
    <property type="entry name" value="CHITINASE"/>
    <property type="match status" value="1"/>
</dbReference>
<reference evidence="17" key="2">
    <citation type="journal article" date="2009" name="Fungal Genet. Biol.">
        <title>The 2008 update of the Aspergillus nidulans genome annotation: a community effort.</title>
        <authorList>
            <person name="Wortman J.R."/>
            <person name="Gilsenan J.M."/>
            <person name="Joardar V."/>
            <person name="Deegan J."/>
            <person name="Clutterbuck J."/>
            <person name="Andersen M.R."/>
            <person name="Archer D."/>
            <person name="Bencina M."/>
            <person name="Braus G."/>
            <person name="Coutinho P."/>
            <person name="von Dohren H."/>
            <person name="Doonan J."/>
            <person name="Driessen A.J."/>
            <person name="Durek P."/>
            <person name="Espeso E."/>
            <person name="Fekete E."/>
            <person name="Flipphi M."/>
            <person name="Estrada C.G."/>
            <person name="Geysens S."/>
            <person name="Goldman G."/>
            <person name="de Groot P.W."/>
            <person name="Hansen K."/>
            <person name="Harris S.D."/>
            <person name="Heinekamp T."/>
            <person name="Helmstaedt K."/>
            <person name="Henrissat B."/>
            <person name="Hofmann G."/>
            <person name="Homan T."/>
            <person name="Horio T."/>
            <person name="Horiuchi H."/>
            <person name="James S."/>
            <person name="Jones M."/>
            <person name="Karaffa L."/>
            <person name="Karanyi Z."/>
            <person name="Kato M."/>
            <person name="Keller N."/>
            <person name="Kelly D.E."/>
            <person name="Kiel J.A."/>
            <person name="Kim J.M."/>
            <person name="van der Klei I.J."/>
            <person name="Klis F.M."/>
            <person name="Kovalchuk A."/>
            <person name="Krasevec N."/>
            <person name="Kubicek C.P."/>
            <person name="Liu B."/>
            <person name="Maccabe A."/>
            <person name="Meyer V."/>
            <person name="Mirabito P."/>
            <person name="Miskei M."/>
            <person name="Mos M."/>
            <person name="Mullins J."/>
            <person name="Nelson D.R."/>
            <person name="Nielsen J."/>
            <person name="Oakley B.R."/>
            <person name="Osmani S.A."/>
            <person name="Pakula T."/>
            <person name="Paszewski A."/>
            <person name="Paulsen I."/>
            <person name="Pilsyk S."/>
            <person name="Pocsi I."/>
            <person name="Punt P.J."/>
            <person name="Ram A.F."/>
            <person name="Ren Q."/>
            <person name="Robellet X."/>
            <person name="Robson G."/>
            <person name="Seiboth B."/>
            <person name="van Solingen P."/>
            <person name="Specht T."/>
            <person name="Sun J."/>
            <person name="Taheri-Talesh N."/>
            <person name="Takeshita N."/>
            <person name="Ussery D."/>
            <person name="vanKuyk P.A."/>
            <person name="Visser H."/>
            <person name="van de Vondervoort P.J."/>
            <person name="de Vries R.P."/>
            <person name="Walton J."/>
            <person name="Xiang X."/>
            <person name="Xiong Y."/>
            <person name="Zeng A.P."/>
            <person name="Brandt B.W."/>
            <person name="Cornell M.J."/>
            <person name="van den Hondel C.A."/>
            <person name="Visser J."/>
            <person name="Oliver S.G."/>
            <person name="Turner G."/>
        </authorList>
    </citation>
    <scope>GENOME REANNOTATION</scope>
    <source>
        <strain evidence="17">FGSC A4 / ATCC 38163 / CBS 112.46 / NRRL 194 / M139</strain>
    </source>
</reference>
<dbReference type="GO" id="GO:0008843">
    <property type="term" value="F:endochitinase activity"/>
    <property type="evidence" value="ECO:0007669"/>
    <property type="project" value="UniProtKB-EC"/>
</dbReference>
<dbReference type="Gene3D" id="3.10.50.10">
    <property type="match status" value="1"/>
</dbReference>
<feature type="signal peptide" evidence="13">
    <location>
        <begin position="1"/>
        <end position="24"/>
    </location>
</feature>
<name>Q5AT99_EMENI</name>
<evidence type="ECO:0000256" key="3">
    <source>
        <dbReference type="ARBA" id="ARBA00012729"/>
    </source>
</evidence>
<gene>
    <name evidence="16" type="ORF">ANIA_08481</name>
</gene>
<keyword evidence="10" id="KW-0624">Polysaccharide degradation</keyword>
<proteinExistence type="inferred from homology"/>
<dbReference type="GO" id="GO:0000272">
    <property type="term" value="P:polysaccharide catabolic process"/>
    <property type="evidence" value="ECO:0007669"/>
    <property type="project" value="UniProtKB-KW"/>
</dbReference>
<dbReference type="GeneID" id="2868612"/>
<evidence type="ECO:0000256" key="11">
    <source>
        <dbReference type="PROSITE-ProRule" id="PRU00261"/>
    </source>
</evidence>
<accession>C8VEJ3</accession>
<evidence type="ECO:0000256" key="2">
    <source>
        <dbReference type="ARBA" id="ARBA00008682"/>
    </source>
</evidence>
<feature type="disulfide bond" evidence="11">
    <location>
        <begin position="73"/>
        <end position="85"/>
    </location>
</feature>
<sequence length="1443" mass="163213">MTTAALTALAPVIICLNAMRQGHALRDAATSMGTVGWGPTRLDCAEDVCVAGCDRRSECDPGGYGEFAERAKCPLNVCCPKFGFCGTTKDFCGNKEVKRPSCSDTNGMSRVVGYYEGWSMRRYCHSFYPEQIPRGIYTHLNYAFASIDPETFEILAPDAYEAKMMKRLTSLKNLDPDLKVFIAVGGWTFNDPGPTATVFSDIASSLKNQRAFFKSLISFMSTYNFDGIDLDWEYPVADDRSGRPADYENFPRFIANLKKALKGSGGRDGLSITLPASYWYLQHFDIINLQDHVDFFNIMSYDLHGAWDQNNKWLEPQLNSHTNLTEITNALDLLWRNNIKPGKVVLGMAFYARVFAAASPSCMEPGCLFQSGGNAGPCSNEVGILLNSEIVDIMNEQQVKPSLDKEAAVKILKFDINQWLTYDDAETFKLKAQFASSQCLGGVMVWAVSHDLPYGNFSRALGEAANRKIKAIAMSAHSEDNEVRKVHQQCMWTDCYEDCPSGWTIVKRMDDDGSGEGMIDHTGCLSGSDHFFCCPPSSKLPTCGWYGHRNGDCNGRNNCPAGMIEIGSNDQHCDTHNYQAACCTYQDIPSLKLYSQCQWGNSPKCDKDSCSGGTTLVANSSTGTGGDFCEYRSYWEDWKGNYATYQERVYCCDQEEDTRWEDCEWEEDYGLLRVEPNMDLENYCFTNCPDDKVRVALETRNGCDAANGGRVRCCKPKYITTHEKGAADYTDEEKRLNDQLKEFMEHPTCGYYDETLSKRGWVDDEYAYGNASLSIFDERSHPLVRRVTYTAETATAYIVYRLVFEVAPSPELSPSQLMNMWSLNVLPLYQYLTIQRIRTYAHETLDWVQDGFETFVTQLICNMAYFNRLFSGSDNGLDCECDTVGCCTEDMVCDEIPAGTVDVDVEEYGEYGLETELVTRGNNRVLDPRLADGQKFKFVGRVYPKKSNVVKDPNHWLRNRAFGFTSGNLCYSWSMSIMPKLSNKDLENFDIEHKLEMNTLSQYMEFATNRELPSGNPVPADLPALPVDYIRNHLRSPVLQNAPRMKGGELQPRPLIRIMNALGSNRNAEGFVMLLSGVNSCKVQLWRGTDVWDANIMANQVQDWDPAVGKIVLQKLRSLAGVIDYLNHPTIQAQMVIEAHEVEEEFRLADDAWVANGNKEKNIGARWWRLIYKDLLETRSAKAQSLMKKWCDEMVKNWGVRTGDDAKEILDAVKTLSQAPMAISLATLVRRTKVHWGCTIYRTTYTPLSEAHFARIIDLINVLIKENVRTQHDNASDKERAAYHTLMEYYEPIIMNDKSQFDGMTINDVRSHYETYLAMPDPDGYIDEKIVDPDEWMERESHGPIEISESTETRPWTHSNFCIIIDEEVVQNLASADSAMLLATNEDGRFPNANISKHWVKVVDILLVHPELQQRTNPELNQSVYNTMHSRPLRQAMAGIFLL</sequence>
<evidence type="ECO:0000256" key="6">
    <source>
        <dbReference type="ARBA" id="ARBA00023024"/>
    </source>
</evidence>
<protein>
    <recommendedName>
        <fullName evidence="3">chitinase</fullName>
        <ecNumber evidence="3">3.2.1.14</ecNumber>
    </recommendedName>
</protein>
<dbReference type="Gene3D" id="3.30.60.10">
    <property type="entry name" value="Endochitinase-like"/>
    <property type="match status" value="1"/>
</dbReference>
<evidence type="ECO:0000313" key="16">
    <source>
        <dbReference type="EMBL" id="CBF80637.1"/>
    </source>
</evidence>
<evidence type="ECO:0000256" key="8">
    <source>
        <dbReference type="ARBA" id="ARBA00023277"/>
    </source>
</evidence>
<dbReference type="CAZy" id="CBM18">
    <property type="family name" value="Carbohydrate-Binding Module Family 18"/>
</dbReference>
<evidence type="ECO:0000256" key="10">
    <source>
        <dbReference type="ARBA" id="ARBA00023326"/>
    </source>
</evidence>
<dbReference type="Gene3D" id="3.20.20.80">
    <property type="entry name" value="Glycosidases"/>
    <property type="match status" value="1"/>
</dbReference>
<evidence type="ECO:0000256" key="1">
    <source>
        <dbReference type="ARBA" id="ARBA00000822"/>
    </source>
</evidence>
<feature type="disulfide bond" evidence="11">
    <location>
        <begin position="78"/>
        <end position="92"/>
    </location>
</feature>
<dbReference type="InterPro" id="IPR029070">
    <property type="entry name" value="Chitinase_insertion_sf"/>
</dbReference>
<keyword evidence="6" id="KW-0146">Chitin degradation</keyword>
<dbReference type="InterPro" id="IPR017853">
    <property type="entry name" value="GH"/>
</dbReference>
<dbReference type="SMART" id="SM00636">
    <property type="entry name" value="Glyco_18"/>
    <property type="match status" value="1"/>
</dbReference>
<dbReference type="SUPFAM" id="SSF54556">
    <property type="entry name" value="Chitinase insertion domain"/>
    <property type="match status" value="1"/>
</dbReference>
<dbReference type="PROSITE" id="PS50941">
    <property type="entry name" value="CHIT_BIND_I_2"/>
    <property type="match status" value="1"/>
</dbReference>
<keyword evidence="5 12" id="KW-0378">Hydrolase</keyword>
<keyword evidence="17" id="KW-1185">Reference proteome</keyword>
<dbReference type="InParanoid" id="Q5AT99"/>
<keyword evidence="4 11" id="KW-0147">Chitin-binding</keyword>
<evidence type="ECO:0000256" key="9">
    <source>
        <dbReference type="ARBA" id="ARBA00023295"/>
    </source>
</evidence>
<dbReference type="Pfam" id="PF00187">
    <property type="entry name" value="Chitin_bind_1"/>
    <property type="match status" value="1"/>
</dbReference>
<dbReference type="SUPFAM" id="SSF51445">
    <property type="entry name" value="(Trans)glycosidases"/>
    <property type="match status" value="1"/>
</dbReference>
<evidence type="ECO:0000256" key="13">
    <source>
        <dbReference type="SAM" id="SignalP"/>
    </source>
</evidence>
<dbReference type="Pfam" id="PF00704">
    <property type="entry name" value="Glyco_hydro_18"/>
    <property type="match status" value="1"/>
</dbReference>
<evidence type="ECO:0000256" key="4">
    <source>
        <dbReference type="ARBA" id="ARBA00022669"/>
    </source>
</evidence>
<dbReference type="eggNOG" id="KOG2806">
    <property type="taxonomic scope" value="Eukaryota"/>
</dbReference>
<dbReference type="PROSITE" id="PS51910">
    <property type="entry name" value="GH18_2"/>
    <property type="match status" value="1"/>
</dbReference>
<dbReference type="InterPro" id="IPR011583">
    <property type="entry name" value="Chitinase_II/V-like_cat"/>
</dbReference>
<reference evidence="17" key="1">
    <citation type="journal article" date="2005" name="Nature">
        <title>Sequencing of Aspergillus nidulans and comparative analysis with A. fumigatus and A. oryzae.</title>
        <authorList>
            <person name="Galagan J.E."/>
            <person name="Calvo S.E."/>
            <person name="Cuomo C."/>
            <person name="Ma L.J."/>
            <person name="Wortman J.R."/>
            <person name="Batzoglou S."/>
            <person name="Lee S.I."/>
            <person name="Basturkmen M."/>
            <person name="Spevak C.C."/>
            <person name="Clutterbuck J."/>
            <person name="Kapitonov V."/>
            <person name="Jurka J."/>
            <person name="Scazzocchio C."/>
            <person name="Farman M."/>
            <person name="Butler J."/>
            <person name="Purcell S."/>
            <person name="Harris S."/>
            <person name="Braus G.H."/>
            <person name="Draht O."/>
            <person name="Busch S."/>
            <person name="D'Enfert C."/>
            <person name="Bouchier C."/>
            <person name="Goldman G.H."/>
            <person name="Bell-Pedersen D."/>
            <person name="Griffiths-Jones S."/>
            <person name="Doonan J.H."/>
            <person name="Yu J."/>
            <person name="Vienken K."/>
            <person name="Pain A."/>
            <person name="Freitag M."/>
            <person name="Selker E.U."/>
            <person name="Archer D.B."/>
            <person name="Penalva M.A."/>
            <person name="Oakley B.R."/>
            <person name="Momany M."/>
            <person name="Tanaka T."/>
            <person name="Kumagai T."/>
            <person name="Asai K."/>
            <person name="Machida M."/>
            <person name="Nierman W.C."/>
            <person name="Denning D.W."/>
            <person name="Caddick M."/>
            <person name="Hynes M."/>
            <person name="Paoletti M."/>
            <person name="Fischer R."/>
            <person name="Miller B."/>
            <person name="Dyer P."/>
            <person name="Sachs M.S."/>
            <person name="Osmani S.A."/>
            <person name="Birren B.W."/>
        </authorList>
    </citation>
    <scope>NUCLEOTIDE SEQUENCE [LARGE SCALE GENOMIC DNA]</scope>
    <source>
        <strain evidence="17">FGSC A4 / ATCC 38163 / CBS 112.46 / NRRL 194 / M139</strain>
    </source>
</reference>
<dbReference type="PROSITE" id="PS01095">
    <property type="entry name" value="GH18_1"/>
    <property type="match status" value="1"/>
</dbReference>
<feature type="domain" description="GH18" evidence="15">
    <location>
        <begin position="109"/>
        <end position="468"/>
    </location>
</feature>
<feature type="domain" description="Chitin-binding type-1" evidence="14">
    <location>
        <begin position="56"/>
        <end position="104"/>
    </location>
</feature>
<feature type="chain" id="PRO_5010335838" description="chitinase" evidence="13">
    <location>
        <begin position="25"/>
        <end position="1443"/>
    </location>
</feature>
<dbReference type="GO" id="GO:0008061">
    <property type="term" value="F:chitin binding"/>
    <property type="evidence" value="ECO:0007669"/>
    <property type="project" value="UniProtKB-UniRule"/>
</dbReference>